<gene>
    <name evidence="1" type="ordered locus">TherJR_2380</name>
</gene>
<accession>D5XAL6</accession>
<evidence type="ECO:0000313" key="1">
    <source>
        <dbReference type="EMBL" id="ADG83220.1"/>
    </source>
</evidence>
<keyword evidence="2" id="KW-1185">Reference proteome</keyword>
<reference evidence="1 2" key="1">
    <citation type="submission" date="2010-05" db="EMBL/GenBank/DDBJ databases">
        <title>Complete sequence of Thermincola sp. JR.</title>
        <authorList>
            <consortium name="US DOE Joint Genome Institute"/>
            <person name="Lucas S."/>
            <person name="Copeland A."/>
            <person name="Lapidus A."/>
            <person name="Cheng J.-F."/>
            <person name="Bruce D."/>
            <person name="Goodwin L."/>
            <person name="Pitluck S."/>
            <person name="Chertkov O."/>
            <person name="Detter J.C."/>
            <person name="Han C."/>
            <person name="Tapia R."/>
            <person name="Land M."/>
            <person name="Hauser L."/>
            <person name="Kyrpides N."/>
            <person name="Mikhailova N."/>
            <person name="Hazen T.C."/>
            <person name="Woyke T."/>
        </authorList>
    </citation>
    <scope>NUCLEOTIDE SEQUENCE [LARGE SCALE GENOMIC DNA]</scope>
    <source>
        <strain evidence="1 2">JR</strain>
    </source>
</reference>
<dbReference type="HOGENOM" id="CLU_3391862_0_0_9"/>
<name>D5XAL6_THEPJ</name>
<sequence>MVAQVGKKRLYKVGIFCTYKKQMEKKNGSGVL</sequence>
<evidence type="ECO:0000313" key="2">
    <source>
        <dbReference type="Proteomes" id="UP000002377"/>
    </source>
</evidence>
<dbReference type="Proteomes" id="UP000002377">
    <property type="component" value="Chromosome"/>
</dbReference>
<dbReference type="AlphaFoldDB" id="D5XAL6"/>
<organism evidence="1 2">
    <name type="scientific">Thermincola potens (strain JR)</name>
    <dbReference type="NCBI Taxonomy" id="635013"/>
    <lineage>
        <taxon>Bacteria</taxon>
        <taxon>Bacillati</taxon>
        <taxon>Bacillota</taxon>
        <taxon>Clostridia</taxon>
        <taxon>Eubacteriales</taxon>
        <taxon>Thermincolaceae</taxon>
        <taxon>Thermincola</taxon>
    </lineage>
</organism>
<dbReference type="KEGG" id="tjr:TherJR_2380"/>
<proteinExistence type="predicted"/>
<protein>
    <submittedName>
        <fullName evidence="1">Uncharacterized protein</fullName>
    </submittedName>
</protein>
<dbReference type="EMBL" id="CP002028">
    <property type="protein sequence ID" value="ADG83220.1"/>
    <property type="molecule type" value="Genomic_DNA"/>
</dbReference>